<feature type="region of interest" description="Disordered" evidence="1">
    <location>
        <begin position="293"/>
        <end position="349"/>
    </location>
</feature>
<feature type="compositionally biased region" description="Basic residues" evidence="1">
    <location>
        <begin position="330"/>
        <end position="349"/>
    </location>
</feature>
<dbReference type="OrthoDB" id="10471591at2759"/>
<protein>
    <submittedName>
        <fullName evidence="2">Uncharacterized protein</fullName>
    </submittedName>
</protein>
<reference evidence="2" key="1">
    <citation type="submission" date="2020-04" db="EMBL/GenBank/DDBJ databases">
        <title>Draft genome resource of the tomato pathogen Pseudocercospora fuligena.</title>
        <authorList>
            <person name="Zaccaron A."/>
        </authorList>
    </citation>
    <scope>NUCLEOTIDE SEQUENCE</scope>
    <source>
        <strain evidence="2">PF001</strain>
    </source>
</reference>
<evidence type="ECO:0000313" key="3">
    <source>
        <dbReference type="Proteomes" id="UP000660729"/>
    </source>
</evidence>
<name>A0A8H6RVH0_9PEZI</name>
<organism evidence="2 3">
    <name type="scientific">Pseudocercospora fuligena</name>
    <dbReference type="NCBI Taxonomy" id="685502"/>
    <lineage>
        <taxon>Eukaryota</taxon>
        <taxon>Fungi</taxon>
        <taxon>Dikarya</taxon>
        <taxon>Ascomycota</taxon>
        <taxon>Pezizomycotina</taxon>
        <taxon>Dothideomycetes</taxon>
        <taxon>Dothideomycetidae</taxon>
        <taxon>Mycosphaerellales</taxon>
        <taxon>Mycosphaerellaceae</taxon>
        <taxon>Pseudocercospora</taxon>
    </lineage>
</organism>
<evidence type="ECO:0000313" key="2">
    <source>
        <dbReference type="EMBL" id="KAF7198167.1"/>
    </source>
</evidence>
<dbReference type="Proteomes" id="UP000660729">
    <property type="component" value="Unassembled WGS sequence"/>
</dbReference>
<feature type="region of interest" description="Disordered" evidence="1">
    <location>
        <begin position="261"/>
        <end position="280"/>
    </location>
</feature>
<sequence>MTFGEQDPVGVRGEHVAISRRIAHNVGTPGGPLDLIPPYLRTYFGKHHPAKFGEDPKTWLLTILRLLEKISTFLNNNITMFDIQTHMEAAYKVYNLDRETLTFDYELLLHAFGSLSILSATSATFHDSSSLEVLLDGDFVELLKQTVGNDFRFFINKGYLGPQQFSSYSDLNAWALKIRELLQQIDWDVERARELIQRTIRESGQKTLSVLHLEAAKIIAIQEDAKLEMLLEFRLRREFSPDDDAWLDDLDKELNPDTTRDAYVNVHSGNDATGTGPLPAEDIVKTAGIDETAPTQTAQDSVEHLASPTRGTKRSREDDTEDTEQDDHMLKKRRTAATCSRRTRGRGHH</sequence>
<keyword evidence="3" id="KW-1185">Reference proteome</keyword>
<gene>
    <name evidence="2" type="ORF">HII31_00523</name>
</gene>
<evidence type="ECO:0000256" key="1">
    <source>
        <dbReference type="SAM" id="MobiDB-lite"/>
    </source>
</evidence>
<dbReference type="EMBL" id="JABCIY010000003">
    <property type="protein sequence ID" value="KAF7198167.1"/>
    <property type="molecule type" value="Genomic_DNA"/>
</dbReference>
<comment type="caution">
    <text evidence="2">The sequence shown here is derived from an EMBL/GenBank/DDBJ whole genome shotgun (WGS) entry which is preliminary data.</text>
</comment>
<dbReference type="AlphaFoldDB" id="A0A8H6RVH0"/>
<proteinExistence type="predicted"/>
<accession>A0A8H6RVH0</accession>